<evidence type="ECO:0000256" key="1">
    <source>
        <dbReference type="SAM" id="MobiDB-lite"/>
    </source>
</evidence>
<dbReference type="InterPro" id="IPR037524">
    <property type="entry name" value="PA14/GLEYA"/>
</dbReference>
<dbReference type="PROSITE" id="PS51820">
    <property type="entry name" value="PA14"/>
    <property type="match status" value="1"/>
</dbReference>
<gene>
    <name evidence="3" type="ORF">BD289DRAFT_350562</name>
</gene>
<protein>
    <submittedName>
        <fullName evidence="3">GLEYA domain-domain-containing protein</fullName>
    </submittedName>
</protein>
<evidence type="ECO:0000313" key="3">
    <source>
        <dbReference type="EMBL" id="PSR78763.1"/>
    </source>
</evidence>
<organism evidence="3 4">
    <name type="scientific">Coniella lustricola</name>
    <dbReference type="NCBI Taxonomy" id="2025994"/>
    <lineage>
        <taxon>Eukaryota</taxon>
        <taxon>Fungi</taxon>
        <taxon>Dikarya</taxon>
        <taxon>Ascomycota</taxon>
        <taxon>Pezizomycotina</taxon>
        <taxon>Sordariomycetes</taxon>
        <taxon>Sordariomycetidae</taxon>
        <taxon>Diaporthales</taxon>
        <taxon>Schizoparmaceae</taxon>
        <taxon>Coniella</taxon>
    </lineage>
</organism>
<evidence type="ECO:0000259" key="2">
    <source>
        <dbReference type="PROSITE" id="PS51820"/>
    </source>
</evidence>
<name>A0A2T2ZX32_9PEZI</name>
<sequence length="273" mass="28752">SVLSSSVAPGTSIQSTASLPGPASRPSSVGPSLTSSLVPNNPSSTVAQPLQSASSSPSTRLPTTTNQPAGPVPSTCGNSLLQWAYYSSPWLDDALGIFQPDSFATVTPSLSGVTDQQAAITGSCSTTSEGEIYGNVVPCTNFALNYRGYVYVNSTGEYTVTTPQNSAMPDDRLYIWVGPSAYSGWNGDNYDILASATTESSTAQSITFYATAGEYVPFRFFYYQVLGKFGFEVTITGPDGMVLMGPGRMNSDLIVEYSCDGRAGPRFPAYGQE</sequence>
<feature type="compositionally biased region" description="Polar residues" evidence="1">
    <location>
        <begin position="25"/>
        <end position="46"/>
    </location>
</feature>
<feature type="compositionally biased region" description="Low complexity" evidence="1">
    <location>
        <begin position="47"/>
        <end position="65"/>
    </location>
</feature>
<feature type="non-terminal residue" evidence="3">
    <location>
        <position position="273"/>
    </location>
</feature>
<accession>A0A2T2ZX32</accession>
<feature type="domain" description="PA14" evidence="2">
    <location>
        <begin position="76"/>
        <end position="249"/>
    </location>
</feature>
<dbReference type="Gene3D" id="2.60.120.1560">
    <property type="match status" value="1"/>
</dbReference>
<dbReference type="Pfam" id="PF10528">
    <property type="entry name" value="GLEYA"/>
    <property type="match status" value="1"/>
</dbReference>
<feature type="non-terminal residue" evidence="3">
    <location>
        <position position="1"/>
    </location>
</feature>
<reference evidence="3 4" key="1">
    <citation type="journal article" date="2018" name="Mycol. Prog.">
        <title>Coniella lustricola, a new species from submerged detritus.</title>
        <authorList>
            <person name="Raudabaugh D.B."/>
            <person name="Iturriaga T."/>
            <person name="Carver A."/>
            <person name="Mondo S."/>
            <person name="Pangilinan J."/>
            <person name="Lipzen A."/>
            <person name="He G."/>
            <person name="Amirebrahimi M."/>
            <person name="Grigoriev I.V."/>
            <person name="Miller A.N."/>
        </authorList>
    </citation>
    <scope>NUCLEOTIDE SEQUENCE [LARGE SCALE GENOMIC DNA]</scope>
    <source>
        <strain evidence="3 4">B22-T-1</strain>
    </source>
</reference>
<evidence type="ECO:0000313" key="4">
    <source>
        <dbReference type="Proteomes" id="UP000241462"/>
    </source>
</evidence>
<dbReference type="AlphaFoldDB" id="A0A2T2ZX32"/>
<dbReference type="Proteomes" id="UP000241462">
    <property type="component" value="Unassembled WGS sequence"/>
</dbReference>
<feature type="compositionally biased region" description="Polar residues" evidence="1">
    <location>
        <begin position="1"/>
        <end position="18"/>
    </location>
</feature>
<dbReference type="OrthoDB" id="4388755at2759"/>
<keyword evidence="4" id="KW-1185">Reference proteome</keyword>
<dbReference type="InParanoid" id="A0A2T2ZX32"/>
<dbReference type="STRING" id="2025994.A0A2T2ZX32"/>
<feature type="region of interest" description="Disordered" evidence="1">
    <location>
        <begin position="1"/>
        <end position="73"/>
    </location>
</feature>
<dbReference type="EMBL" id="KZ678593">
    <property type="protein sequence ID" value="PSR78763.1"/>
    <property type="molecule type" value="Genomic_DNA"/>
</dbReference>
<dbReference type="InterPro" id="IPR018871">
    <property type="entry name" value="GLEYA_adhesin_domain"/>
</dbReference>
<proteinExistence type="predicted"/>